<organism evidence="1 2">
    <name type="scientific">Allacma fusca</name>
    <dbReference type="NCBI Taxonomy" id="39272"/>
    <lineage>
        <taxon>Eukaryota</taxon>
        <taxon>Metazoa</taxon>
        <taxon>Ecdysozoa</taxon>
        <taxon>Arthropoda</taxon>
        <taxon>Hexapoda</taxon>
        <taxon>Collembola</taxon>
        <taxon>Symphypleona</taxon>
        <taxon>Sminthuridae</taxon>
        <taxon>Allacma</taxon>
    </lineage>
</organism>
<name>A0A8J2P4W6_9HEXA</name>
<comment type="caution">
    <text evidence="1">The sequence shown here is derived from an EMBL/GenBank/DDBJ whole genome shotgun (WGS) entry which is preliminary data.</text>
</comment>
<accession>A0A8J2P4W6</accession>
<reference evidence="1" key="1">
    <citation type="submission" date="2021-06" db="EMBL/GenBank/DDBJ databases">
        <authorList>
            <person name="Hodson N. C."/>
            <person name="Mongue J. A."/>
            <person name="Jaron S. K."/>
        </authorList>
    </citation>
    <scope>NUCLEOTIDE SEQUENCE</scope>
</reference>
<gene>
    <name evidence="1" type="ORF">AFUS01_LOCUS14735</name>
</gene>
<sequence length="139" mass="16070">MRRLSDFQEILELTGILLRKIKESVTFTYMEKSVKSKLASFGVALDGHRNSDIQVLSSDFYQSFHEGKFLFGLETGYVNGLWTTADLRACLKNLLSAEMIFGEVMSTKSWPCKIWFKKVLSKVFAWPDVRMEKIKEDEI</sequence>
<evidence type="ECO:0000313" key="1">
    <source>
        <dbReference type="EMBL" id="CAG7725791.1"/>
    </source>
</evidence>
<evidence type="ECO:0000313" key="2">
    <source>
        <dbReference type="Proteomes" id="UP000708208"/>
    </source>
</evidence>
<dbReference type="Proteomes" id="UP000708208">
    <property type="component" value="Unassembled WGS sequence"/>
</dbReference>
<keyword evidence="2" id="KW-1185">Reference proteome</keyword>
<dbReference type="AlphaFoldDB" id="A0A8J2P4W6"/>
<dbReference type="EMBL" id="CAJVCH010126877">
    <property type="protein sequence ID" value="CAG7725791.1"/>
    <property type="molecule type" value="Genomic_DNA"/>
</dbReference>
<protein>
    <submittedName>
        <fullName evidence="1">Uncharacterized protein</fullName>
    </submittedName>
</protein>
<feature type="non-terminal residue" evidence="1">
    <location>
        <position position="139"/>
    </location>
</feature>
<proteinExistence type="predicted"/>
<feature type="non-terminal residue" evidence="1">
    <location>
        <position position="1"/>
    </location>
</feature>